<evidence type="ECO:0000313" key="3">
    <source>
        <dbReference type="Proteomes" id="UP001327560"/>
    </source>
</evidence>
<protein>
    <recommendedName>
        <fullName evidence="1">Reverse transcriptase domain-containing protein</fullName>
    </recommendedName>
</protein>
<dbReference type="PANTHER" id="PTHR31635:SF196">
    <property type="entry name" value="REVERSE TRANSCRIPTASE DOMAIN-CONTAINING PROTEIN-RELATED"/>
    <property type="match status" value="1"/>
</dbReference>
<organism evidence="2 3">
    <name type="scientific">Canna indica</name>
    <name type="common">Indian-shot</name>
    <dbReference type="NCBI Taxonomy" id="4628"/>
    <lineage>
        <taxon>Eukaryota</taxon>
        <taxon>Viridiplantae</taxon>
        <taxon>Streptophyta</taxon>
        <taxon>Embryophyta</taxon>
        <taxon>Tracheophyta</taxon>
        <taxon>Spermatophyta</taxon>
        <taxon>Magnoliopsida</taxon>
        <taxon>Liliopsida</taxon>
        <taxon>Zingiberales</taxon>
        <taxon>Cannaceae</taxon>
        <taxon>Canna</taxon>
    </lineage>
</organism>
<name>A0AAQ3K3J8_9LILI</name>
<proteinExistence type="predicted"/>
<dbReference type="PANTHER" id="PTHR31635">
    <property type="entry name" value="REVERSE TRANSCRIPTASE DOMAIN-CONTAINING PROTEIN-RELATED"/>
    <property type="match status" value="1"/>
</dbReference>
<reference evidence="2 3" key="1">
    <citation type="submission" date="2023-10" db="EMBL/GenBank/DDBJ databases">
        <title>Chromosome-scale genome assembly provides insights into flower coloration mechanisms of Canna indica.</title>
        <authorList>
            <person name="Li C."/>
        </authorList>
    </citation>
    <scope>NUCLEOTIDE SEQUENCE [LARGE SCALE GENOMIC DNA]</scope>
    <source>
        <tissue evidence="2">Flower</tissue>
    </source>
</reference>
<gene>
    <name evidence="2" type="ORF">Cni_G09958</name>
</gene>
<evidence type="ECO:0000313" key="2">
    <source>
        <dbReference type="EMBL" id="WOL01242.1"/>
    </source>
</evidence>
<dbReference type="Proteomes" id="UP001327560">
    <property type="component" value="Chromosome 3"/>
</dbReference>
<sequence>MFAPEIPHVNFSNVQVQNYLSQQSLSLLSQPVTPQEIDKVILSSNSDKAPGVDGLNAEFYKSCWSIIKDDVIAAILEFFRTGKILNEVNITSITLIPKKENTNSFSDYHPLSICKMIYIFISKLIANRLKVVLPDLISSTQHAFIRGRLIHENIALCHSLMHNYHLISGQKRMSIKVDLHKAYDSVRWDFLLQLLCLHGFPTMMISWIRACVSYPSFTININGSSVGFFRSSRGLRQGCPMAPFLFLIVMQHLSSRLDDLVRQGMITPHPSCANPLITHLAFADDLIIFAEASESNARGIKDVLGSFADISGQSASITKSNLYMAGCSRDLMNRVQDILGIPIGTLPTRFLGVPLITKQLTYNDCLPLIESIQSRIHSWKAKYLSYMGRLSLIKSGLQVRTCKILSAIPEGPLYELDAFQAPLVPEPTNCPSSSSSKQTMESNRPLRLQSFFLESALTREGMDLLHLKGIRVALYGSYGTVDRIVRFIYALLKVII</sequence>
<dbReference type="EMBL" id="CP136892">
    <property type="protein sequence ID" value="WOL01242.1"/>
    <property type="molecule type" value="Genomic_DNA"/>
</dbReference>
<dbReference type="Pfam" id="PF00078">
    <property type="entry name" value="RVT_1"/>
    <property type="match status" value="1"/>
</dbReference>
<dbReference type="AlphaFoldDB" id="A0AAQ3K3J8"/>
<feature type="domain" description="Reverse transcriptase" evidence="1">
    <location>
        <begin position="77"/>
        <end position="355"/>
    </location>
</feature>
<evidence type="ECO:0000259" key="1">
    <source>
        <dbReference type="PROSITE" id="PS50878"/>
    </source>
</evidence>
<dbReference type="CDD" id="cd01650">
    <property type="entry name" value="RT_nLTR_like"/>
    <property type="match status" value="1"/>
</dbReference>
<keyword evidence="3" id="KW-1185">Reference proteome</keyword>
<dbReference type="InterPro" id="IPR000477">
    <property type="entry name" value="RT_dom"/>
</dbReference>
<accession>A0AAQ3K3J8</accession>
<dbReference type="PROSITE" id="PS50878">
    <property type="entry name" value="RT_POL"/>
    <property type="match status" value="1"/>
</dbReference>